<keyword evidence="8" id="KW-1185">Reference proteome</keyword>
<comment type="subcellular location">
    <subcellularLocation>
        <location evidence="5">Cell membrane</location>
        <topology evidence="5">Multi-pass membrane protein</topology>
    </subcellularLocation>
    <subcellularLocation>
        <location evidence="1">Membrane</location>
        <topology evidence="1">Multi-pass membrane protein</topology>
    </subcellularLocation>
</comment>
<proteinExistence type="inferred from homology"/>
<protein>
    <submittedName>
        <fullName evidence="7">Sugar ABC transporter permease protein</fullName>
    </submittedName>
</protein>
<sequence length="313" mass="34125">MSTDTRSVGSDQGEGALGSLKGVWNDYLPVWLATPMVLVVLLITIFPGVYDLYLSLVNYTYVNPDRLGTFAGLHNFAVVFTDPTVWQSVMVTTVFVLSALVLETVLGFGLAALVNDVASGRAKSFYRVAFILPMAVAPVSLATIGQVMLQPQLGIVPYLINSYTPFAAPAFLTDVPLLTVILIDTWNWTPFMFLIFYAGLSSVPDELLEAARIDGAPMWRRYVHVVIPYLKPVLFVAILIRLIDLFRSFGLVYTLTQGGPGNATMLIGIQIFQTGFTYVDLGAASALAIVYLVVVLIICNVLIRVVGFGEVLD</sequence>
<dbReference type="OrthoDB" id="45815at2157"/>
<feature type="transmembrane region" description="Helical" evidence="5">
    <location>
        <begin position="221"/>
        <end position="243"/>
    </location>
</feature>
<dbReference type="InterPro" id="IPR035906">
    <property type="entry name" value="MetI-like_sf"/>
</dbReference>
<feature type="transmembrane region" description="Helical" evidence="5">
    <location>
        <begin position="30"/>
        <end position="50"/>
    </location>
</feature>
<feature type="transmembrane region" description="Helical" evidence="5">
    <location>
        <begin position="89"/>
        <end position="113"/>
    </location>
</feature>
<evidence type="ECO:0000259" key="6">
    <source>
        <dbReference type="PROSITE" id="PS50928"/>
    </source>
</evidence>
<keyword evidence="2 5" id="KW-0812">Transmembrane</keyword>
<dbReference type="Gene3D" id="1.10.3720.10">
    <property type="entry name" value="MetI-like"/>
    <property type="match status" value="1"/>
</dbReference>
<dbReference type="PANTHER" id="PTHR43759:SF1">
    <property type="entry name" value="GLUCOSE IMPORT SYSTEM PERMEASE PROTEIN GLCT"/>
    <property type="match status" value="1"/>
</dbReference>
<dbReference type="AlphaFoldDB" id="M0LTR1"/>
<evidence type="ECO:0000256" key="3">
    <source>
        <dbReference type="ARBA" id="ARBA00022989"/>
    </source>
</evidence>
<dbReference type="eggNOG" id="arCOG00157">
    <property type="taxonomic scope" value="Archaea"/>
</dbReference>
<dbReference type="EMBL" id="AOMB01000044">
    <property type="protein sequence ID" value="EMA35485.1"/>
    <property type="molecule type" value="Genomic_DNA"/>
</dbReference>
<gene>
    <name evidence="7" type="ORF">C447_16982</name>
</gene>
<evidence type="ECO:0000256" key="2">
    <source>
        <dbReference type="ARBA" id="ARBA00022692"/>
    </source>
</evidence>
<evidence type="ECO:0000256" key="4">
    <source>
        <dbReference type="ARBA" id="ARBA00023136"/>
    </source>
</evidence>
<dbReference type="PANTHER" id="PTHR43759">
    <property type="entry name" value="TREHALOSE TRANSPORT SYSTEM PERMEASE PROTEIN SUGA"/>
    <property type="match status" value="1"/>
</dbReference>
<feature type="transmembrane region" description="Helical" evidence="5">
    <location>
        <begin position="125"/>
        <end position="149"/>
    </location>
</feature>
<organism evidence="7 8">
    <name type="scientific">Halococcus hamelinensis 100A6</name>
    <dbReference type="NCBI Taxonomy" id="1132509"/>
    <lineage>
        <taxon>Archaea</taxon>
        <taxon>Methanobacteriati</taxon>
        <taxon>Methanobacteriota</taxon>
        <taxon>Stenosarchaea group</taxon>
        <taxon>Halobacteria</taxon>
        <taxon>Halobacteriales</taxon>
        <taxon>Halococcaceae</taxon>
        <taxon>Halococcus</taxon>
    </lineage>
</organism>
<feature type="domain" description="ABC transmembrane type-1" evidence="6">
    <location>
        <begin position="89"/>
        <end position="302"/>
    </location>
</feature>
<dbReference type="GO" id="GO:0055085">
    <property type="term" value="P:transmembrane transport"/>
    <property type="evidence" value="ECO:0007669"/>
    <property type="project" value="InterPro"/>
</dbReference>
<reference evidence="7 8" key="1">
    <citation type="journal article" date="2014" name="PLoS Genet.">
        <title>Phylogenetically driven sequencing of extremely halophilic archaea reveals strategies for static and dynamic osmo-response.</title>
        <authorList>
            <person name="Becker E.A."/>
            <person name="Seitzer P.M."/>
            <person name="Tritt A."/>
            <person name="Larsen D."/>
            <person name="Krusor M."/>
            <person name="Yao A.I."/>
            <person name="Wu D."/>
            <person name="Madern D."/>
            <person name="Eisen J.A."/>
            <person name="Darling A.E."/>
            <person name="Facciotti M.T."/>
        </authorList>
    </citation>
    <scope>NUCLEOTIDE SEQUENCE [LARGE SCALE GENOMIC DNA]</scope>
    <source>
        <strain evidence="7 8">100A6</strain>
    </source>
</reference>
<dbReference type="InterPro" id="IPR052730">
    <property type="entry name" value="Sugar_ABC_transporter"/>
</dbReference>
<keyword evidence="3 5" id="KW-1133">Transmembrane helix</keyword>
<dbReference type="InterPro" id="IPR000515">
    <property type="entry name" value="MetI-like"/>
</dbReference>
<accession>M0LTR1</accession>
<dbReference type="GO" id="GO:0005886">
    <property type="term" value="C:plasma membrane"/>
    <property type="evidence" value="ECO:0007669"/>
    <property type="project" value="UniProtKB-SubCell"/>
</dbReference>
<dbReference type="PROSITE" id="PS50928">
    <property type="entry name" value="ABC_TM1"/>
    <property type="match status" value="1"/>
</dbReference>
<feature type="transmembrane region" description="Helical" evidence="5">
    <location>
        <begin position="288"/>
        <end position="307"/>
    </location>
</feature>
<evidence type="ECO:0000313" key="7">
    <source>
        <dbReference type="EMBL" id="EMA35485.1"/>
    </source>
</evidence>
<evidence type="ECO:0000313" key="8">
    <source>
        <dbReference type="Proteomes" id="UP000011566"/>
    </source>
</evidence>
<dbReference type="Proteomes" id="UP000011566">
    <property type="component" value="Unassembled WGS sequence"/>
</dbReference>
<dbReference type="PATRIC" id="fig|1132509.6.peg.3936"/>
<dbReference type="CDD" id="cd06261">
    <property type="entry name" value="TM_PBP2"/>
    <property type="match status" value="1"/>
</dbReference>
<keyword evidence="4 5" id="KW-0472">Membrane</keyword>
<name>M0LTR1_9EURY</name>
<dbReference type="SUPFAM" id="SSF161098">
    <property type="entry name" value="MetI-like"/>
    <property type="match status" value="1"/>
</dbReference>
<comment type="similarity">
    <text evidence="5">Belongs to the binding-protein-dependent transport system permease family.</text>
</comment>
<comment type="caution">
    <text evidence="7">The sequence shown here is derived from an EMBL/GenBank/DDBJ whole genome shotgun (WGS) entry which is preliminary data.</text>
</comment>
<feature type="transmembrane region" description="Helical" evidence="5">
    <location>
        <begin position="175"/>
        <end position="200"/>
    </location>
</feature>
<dbReference type="RefSeq" id="WP_007696032.1">
    <property type="nucleotide sequence ID" value="NZ_AJRK01000023.1"/>
</dbReference>
<evidence type="ECO:0000256" key="5">
    <source>
        <dbReference type="RuleBase" id="RU363032"/>
    </source>
</evidence>
<keyword evidence="5" id="KW-0813">Transport</keyword>
<dbReference type="Pfam" id="PF00528">
    <property type="entry name" value="BPD_transp_1"/>
    <property type="match status" value="1"/>
</dbReference>
<evidence type="ECO:0000256" key="1">
    <source>
        <dbReference type="ARBA" id="ARBA00004141"/>
    </source>
</evidence>